<feature type="domain" description="NACHT" evidence="2">
    <location>
        <begin position="103"/>
        <end position="269"/>
    </location>
</feature>
<proteinExistence type="predicted"/>
<name>A0A4Y7SPK9_COPMI</name>
<organism evidence="3 4">
    <name type="scientific">Coprinellus micaceus</name>
    <name type="common">Glistening ink-cap mushroom</name>
    <name type="synonym">Coprinus micaceus</name>
    <dbReference type="NCBI Taxonomy" id="71717"/>
    <lineage>
        <taxon>Eukaryota</taxon>
        <taxon>Fungi</taxon>
        <taxon>Dikarya</taxon>
        <taxon>Basidiomycota</taxon>
        <taxon>Agaricomycotina</taxon>
        <taxon>Agaricomycetes</taxon>
        <taxon>Agaricomycetidae</taxon>
        <taxon>Agaricales</taxon>
        <taxon>Agaricineae</taxon>
        <taxon>Psathyrellaceae</taxon>
        <taxon>Coprinellus</taxon>
    </lineage>
</organism>
<protein>
    <recommendedName>
        <fullName evidence="2">NACHT domain-containing protein</fullName>
    </recommendedName>
</protein>
<comment type="caution">
    <text evidence="3">The sequence shown here is derived from an EMBL/GenBank/DDBJ whole genome shotgun (WGS) entry which is preliminary data.</text>
</comment>
<dbReference type="InterPro" id="IPR056884">
    <property type="entry name" value="NPHP3-like_N"/>
</dbReference>
<dbReference type="PANTHER" id="PTHR10039:SF14">
    <property type="entry name" value="NACHT DOMAIN-CONTAINING PROTEIN"/>
    <property type="match status" value="1"/>
</dbReference>
<reference evidence="3 4" key="1">
    <citation type="journal article" date="2019" name="Nat. Ecol. Evol.">
        <title>Megaphylogeny resolves global patterns of mushroom evolution.</title>
        <authorList>
            <person name="Varga T."/>
            <person name="Krizsan K."/>
            <person name="Foldi C."/>
            <person name="Dima B."/>
            <person name="Sanchez-Garcia M."/>
            <person name="Sanchez-Ramirez S."/>
            <person name="Szollosi G.J."/>
            <person name="Szarkandi J.G."/>
            <person name="Papp V."/>
            <person name="Albert L."/>
            <person name="Andreopoulos W."/>
            <person name="Angelini C."/>
            <person name="Antonin V."/>
            <person name="Barry K.W."/>
            <person name="Bougher N.L."/>
            <person name="Buchanan P."/>
            <person name="Buyck B."/>
            <person name="Bense V."/>
            <person name="Catcheside P."/>
            <person name="Chovatia M."/>
            <person name="Cooper J."/>
            <person name="Damon W."/>
            <person name="Desjardin D."/>
            <person name="Finy P."/>
            <person name="Geml J."/>
            <person name="Haridas S."/>
            <person name="Hughes K."/>
            <person name="Justo A."/>
            <person name="Karasinski D."/>
            <person name="Kautmanova I."/>
            <person name="Kiss B."/>
            <person name="Kocsube S."/>
            <person name="Kotiranta H."/>
            <person name="LaButti K.M."/>
            <person name="Lechner B.E."/>
            <person name="Liimatainen K."/>
            <person name="Lipzen A."/>
            <person name="Lukacs Z."/>
            <person name="Mihaltcheva S."/>
            <person name="Morgado L.N."/>
            <person name="Niskanen T."/>
            <person name="Noordeloos M.E."/>
            <person name="Ohm R.A."/>
            <person name="Ortiz-Santana B."/>
            <person name="Ovrebo C."/>
            <person name="Racz N."/>
            <person name="Riley R."/>
            <person name="Savchenko A."/>
            <person name="Shiryaev A."/>
            <person name="Soop K."/>
            <person name="Spirin V."/>
            <person name="Szebenyi C."/>
            <person name="Tomsovsky M."/>
            <person name="Tulloss R.E."/>
            <person name="Uehling J."/>
            <person name="Grigoriev I.V."/>
            <person name="Vagvolgyi C."/>
            <person name="Papp T."/>
            <person name="Martin F.M."/>
            <person name="Miettinen O."/>
            <person name="Hibbett D.S."/>
            <person name="Nagy L.G."/>
        </authorList>
    </citation>
    <scope>NUCLEOTIDE SEQUENCE [LARGE SCALE GENOMIC DNA]</scope>
    <source>
        <strain evidence="3 4">FP101781</strain>
    </source>
</reference>
<dbReference type="InterPro" id="IPR027417">
    <property type="entry name" value="P-loop_NTPase"/>
</dbReference>
<evidence type="ECO:0000256" key="1">
    <source>
        <dbReference type="ARBA" id="ARBA00022737"/>
    </source>
</evidence>
<sequence>MLKTLQIGSASQVNAQTYHRAGTTSVNVIGGGQYSSSVEINTGVYNCFEVASYDPIDKLAAHVATGCMHNSADRFDAPKCHEETRKAVQEDIFSWTSCGDPGEVLWLTGPAGTGKSAIMGTLSDKFKKAGQLAATFFFSSYAGTAERMSKRGFVTTLAYQLQRHPDFKERISTKMMSAIREDPAIFKMSLQEQMEVLILQPLRESKGRELSTSSTPIVIIVDGVDECGEDHYDIPSRSRQNDHVDVLSVLLQAVQDPAFPFRIIIASRPETWIRDFFANVSPGTVNEVFLDEKYSPDDDIRLFLKCKFADLCRRYGLDPSTWPAEEAIAKLVQDASGQFIYVATVLRFIDTPPQSPQTQLEFVLKIKRSTRSNPFSALDDLYTSILESSPNPNVTVVWLKALQVIKTFERVDKTDAWGRIQKPLAFSAWTTNRLFEDSAGQAKILLGLPSLVYTREASFDLPCDSFCYGGELDLLPSLAAGMSWNAAYAFYHKSFLDYLGDDLRCGIAFPDTNKDRVEGWIWDRCTRTLMGECPL</sequence>
<dbReference type="OrthoDB" id="163438at2759"/>
<gene>
    <name evidence="3" type="ORF">FA13DRAFT_1404617</name>
</gene>
<dbReference type="Proteomes" id="UP000298030">
    <property type="component" value="Unassembled WGS sequence"/>
</dbReference>
<accession>A0A4Y7SPK9</accession>
<dbReference type="PROSITE" id="PS50837">
    <property type="entry name" value="NACHT"/>
    <property type="match status" value="1"/>
</dbReference>
<dbReference type="SUPFAM" id="SSF52540">
    <property type="entry name" value="P-loop containing nucleoside triphosphate hydrolases"/>
    <property type="match status" value="1"/>
</dbReference>
<dbReference type="Gene3D" id="3.40.50.300">
    <property type="entry name" value="P-loop containing nucleotide triphosphate hydrolases"/>
    <property type="match status" value="1"/>
</dbReference>
<dbReference type="AlphaFoldDB" id="A0A4Y7SPK9"/>
<dbReference type="Pfam" id="PF24883">
    <property type="entry name" value="NPHP3_N"/>
    <property type="match status" value="1"/>
</dbReference>
<keyword evidence="1" id="KW-0677">Repeat</keyword>
<dbReference type="EMBL" id="QPFP01000075">
    <property type="protein sequence ID" value="TEB23641.1"/>
    <property type="molecule type" value="Genomic_DNA"/>
</dbReference>
<dbReference type="PANTHER" id="PTHR10039">
    <property type="entry name" value="AMELOGENIN"/>
    <property type="match status" value="1"/>
</dbReference>
<evidence type="ECO:0000313" key="3">
    <source>
        <dbReference type="EMBL" id="TEB23641.1"/>
    </source>
</evidence>
<evidence type="ECO:0000313" key="4">
    <source>
        <dbReference type="Proteomes" id="UP000298030"/>
    </source>
</evidence>
<dbReference type="STRING" id="71717.A0A4Y7SPK9"/>
<evidence type="ECO:0000259" key="2">
    <source>
        <dbReference type="PROSITE" id="PS50837"/>
    </source>
</evidence>
<dbReference type="InterPro" id="IPR007111">
    <property type="entry name" value="NACHT_NTPase"/>
</dbReference>
<keyword evidence="4" id="KW-1185">Reference proteome</keyword>